<keyword evidence="5" id="KW-1015">Disulfide bond</keyword>
<dbReference type="Proteomes" id="UP001652700">
    <property type="component" value="Unplaced"/>
</dbReference>
<reference evidence="9" key="1">
    <citation type="submission" date="2025-05" db="UniProtKB">
        <authorList>
            <consortium name="EnsemblMetazoa"/>
        </authorList>
    </citation>
    <scope>IDENTIFICATION</scope>
</reference>
<dbReference type="Pfam" id="PF00089">
    <property type="entry name" value="Trypsin"/>
    <property type="match status" value="1"/>
</dbReference>
<dbReference type="InterPro" id="IPR033116">
    <property type="entry name" value="TRYPSIN_SER"/>
</dbReference>
<evidence type="ECO:0000256" key="4">
    <source>
        <dbReference type="ARBA" id="ARBA00022825"/>
    </source>
</evidence>
<dbReference type="PROSITE" id="PS00135">
    <property type="entry name" value="TRYPSIN_SER"/>
    <property type="match status" value="1"/>
</dbReference>
<evidence type="ECO:0000256" key="7">
    <source>
        <dbReference type="SAM" id="MobiDB-lite"/>
    </source>
</evidence>
<evidence type="ECO:0000256" key="3">
    <source>
        <dbReference type="ARBA" id="ARBA00022801"/>
    </source>
</evidence>
<protein>
    <recommendedName>
        <fullName evidence="8">Peptidase S1 domain-containing protein</fullName>
    </recommendedName>
</protein>
<evidence type="ECO:0000259" key="8">
    <source>
        <dbReference type="PROSITE" id="PS50240"/>
    </source>
</evidence>
<feature type="compositionally biased region" description="Basic residues" evidence="7">
    <location>
        <begin position="8"/>
        <end position="19"/>
    </location>
</feature>
<dbReference type="InterPro" id="IPR001314">
    <property type="entry name" value="Peptidase_S1A"/>
</dbReference>
<dbReference type="InterPro" id="IPR050430">
    <property type="entry name" value="Peptidase_S1"/>
</dbReference>
<dbReference type="SUPFAM" id="SSF50494">
    <property type="entry name" value="Trypsin-like serine proteases"/>
    <property type="match status" value="1"/>
</dbReference>
<feature type="region of interest" description="Disordered" evidence="7">
    <location>
        <begin position="1"/>
        <end position="28"/>
    </location>
</feature>
<dbReference type="PROSITE" id="PS00134">
    <property type="entry name" value="TRYPSIN_HIS"/>
    <property type="match status" value="1"/>
</dbReference>
<dbReference type="Gene3D" id="2.40.10.10">
    <property type="entry name" value="Trypsin-like serine proteases"/>
    <property type="match status" value="3"/>
</dbReference>
<evidence type="ECO:0000313" key="9">
    <source>
        <dbReference type="EnsemblMetazoa" id="XP_050502805.1"/>
    </source>
</evidence>
<evidence type="ECO:0000256" key="2">
    <source>
        <dbReference type="ARBA" id="ARBA00022670"/>
    </source>
</evidence>
<sequence>MTSERTSKARPRNQRRGSTRKPGSPLSSYGIFGGQDAVEGQFPYQVSLQIDAWPFGYQHYCGASIISPNWIVTAGHCCYTVYPSLHVVAGILKVHDQNEYTQVRLVKERYIHENYTYGVQPNDICVIKVNESWVFNDHVKPIALPIQDFNGTGKVISSGWGQSAGNLFPQFPDVLQWQESEMPDEETCLELCTKAEKLNPYNTTSNVCTANPEKNHGTCDGDSGGPLVLDQQLVGLASWVFLPCGRENAPSIFTRVSHFVDWIKKHDNEL</sequence>
<dbReference type="EnsemblMetazoa" id="XM_050646848.1">
    <property type="protein sequence ID" value="XP_050502805.1"/>
    <property type="gene ID" value="LOC114327439"/>
</dbReference>
<dbReference type="PROSITE" id="PS50240">
    <property type="entry name" value="TRYPSIN_DOM"/>
    <property type="match status" value="1"/>
</dbReference>
<dbReference type="PANTHER" id="PTHR24276">
    <property type="entry name" value="POLYSERASE-RELATED"/>
    <property type="match status" value="1"/>
</dbReference>
<dbReference type="InterPro" id="IPR043504">
    <property type="entry name" value="Peptidase_S1_PA_chymotrypsin"/>
</dbReference>
<feature type="domain" description="Peptidase S1" evidence="8">
    <location>
        <begin position="31"/>
        <end position="268"/>
    </location>
</feature>
<dbReference type="RefSeq" id="XP_050502805.1">
    <property type="nucleotide sequence ID" value="XM_050646848.1"/>
</dbReference>
<dbReference type="GeneID" id="114327439"/>
<accession>A0ABM5JXZ0</accession>
<keyword evidence="10" id="KW-1185">Reference proteome</keyword>
<keyword evidence="4 6" id="KW-0720">Serine protease</keyword>
<evidence type="ECO:0000256" key="1">
    <source>
        <dbReference type="ARBA" id="ARBA00007664"/>
    </source>
</evidence>
<dbReference type="SMART" id="SM00020">
    <property type="entry name" value="Tryp_SPc"/>
    <property type="match status" value="1"/>
</dbReference>
<dbReference type="CDD" id="cd00190">
    <property type="entry name" value="Tryp_SPc"/>
    <property type="match status" value="1"/>
</dbReference>
<dbReference type="PRINTS" id="PR00722">
    <property type="entry name" value="CHYMOTRYPSIN"/>
</dbReference>
<evidence type="ECO:0000256" key="5">
    <source>
        <dbReference type="ARBA" id="ARBA00023157"/>
    </source>
</evidence>
<comment type="similarity">
    <text evidence="1">Belongs to the peptidase S1 family.</text>
</comment>
<dbReference type="InterPro" id="IPR009003">
    <property type="entry name" value="Peptidase_S1_PA"/>
</dbReference>
<evidence type="ECO:0000313" key="10">
    <source>
        <dbReference type="Proteomes" id="UP001652700"/>
    </source>
</evidence>
<dbReference type="InterPro" id="IPR001254">
    <property type="entry name" value="Trypsin_dom"/>
</dbReference>
<dbReference type="InterPro" id="IPR018114">
    <property type="entry name" value="TRYPSIN_HIS"/>
</dbReference>
<dbReference type="PANTHER" id="PTHR24276:SF95">
    <property type="entry name" value="PEPTIDASE S1 DOMAIN-CONTAINING PROTEIN"/>
    <property type="match status" value="1"/>
</dbReference>
<keyword evidence="3 6" id="KW-0378">Hydrolase</keyword>
<name>A0ABM5JXZ0_DIAVI</name>
<organism evidence="9 10">
    <name type="scientific">Diabrotica virgifera virgifera</name>
    <name type="common">western corn rootworm</name>
    <dbReference type="NCBI Taxonomy" id="50390"/>
    <lineage>
        <taxon>Eukaryota</taxon>
        <taxon>Metazoa</taxon>
        <taxon>Ecdysozoa</taxon>
        <taxon>Arthropoda</taxon>
        <taxon>Hexapoda</taxon>
        <taxon>Insecta</taxon>
        <taxon>Pterygota</taxon>
        <taxon>Neoptera</taxon>
        <taxon>Endopterygota</taxon>
        <taxon>Coleoptera</taxon>
        <taxon>Polyphaga</taxon>
        <taxon>Cucujiformia</taxon>
        <taxon>Chrysomeloidea</taxon>
        <taxon>Chrysomelidae</taxon>
        <taxon>Galerucinae</taxon>
        <taxon>Diabroticina</taxon>
        <taxon>Diabroticites</taxon>
        <taxon>Diabrotica</taxon>
    </lineage>
</organism>
<keyword evidence="2 6" id="KW-0645">Protease</keyword>
<proteinExistence type="inferred from homology"/>
<evidence type="ECO:0000256" key="6">
    <source>
        <dbReference type="RuleBase" id="RU363034"/>
    </source>
</evidence>